<reference evidence="8" key="1">
    <citation type="submission" date="2010-05" db="EMBL/GenBank/DDBJ databases">
        <title>The complete genome of Truepera radiovictris DSM 17093.</title>
        <authorList>
            <consortium name="US DOE Joint Genome Institute (JGI-PGF)"/>
            <person name="Lucas S."/>
            <person name="Copeland A."/>
            <person name="Lapidus A."/>
            <person name="Glavina del Rio T."/>
            <person name="Dalin E."/>
            <person name="Tice H."/>
            <person name="Bruce D."/>
            <person name="Goodwin L."/>
            <person name="Pitluck S."/>
            <person name="Kyrpides N."/>
            <person name="Mavromatis K."/>
            <person name="Ovchinnikova G."/>
            <person name="Munk A.C."/>
            <person name="Detter J.C."/>
            <person name="Han C."/>
            <person name="Tapia R."/>
            <person name="Land M."/>
            <person name="Hauser L."/>
            <person name="Markowitz V."/>
            <person name="Cheng J.-F."/>
            <person name="Hugenholtz P."/>
            <person name="Woyke T."/>
            <person name="Wu D."/>
            <person name="Tindall B."/>
            <person name="Pomrenke H.G."/>
            <person name="Brambilla E."/>
            <person name="Klenk H.-P."/>
            <person name="Eisen J.A."/>
        </authorList>
    </citation>
    <scope>NUCLEOTIDE SEQUENCE [LARGE SCALE GENOMIC DNA]</scope>
    <source>
        <strain evidence="8">DSM 17093 / CIP 108686 / LMG 22925 / RQ-24</strain>
    </source>
</reference>
<dbReference type="OrthoDB" id="9780734at2"/>
<keyword evidence="2" id="KW-0540">Nuclease</keyword>
<evidence type="ECO:0000256" key="2">
    <source>
        <dbReference type="ARBA" id="ARBA00022722"/>
    </source>
</evidence>
<keyword evidence="8" id="KW-1185">Reference proteome</keyword>
<sequence>MGVARALLARGALTEPINLVYLTLLGLLCGYLVSPPLVRAAYWLQGRVRRVPPDAVLAASIGSAFALFVTVLLNSVLERVPGFSWALSLVLTLVLVVASSWFAVANRKLLTPAALRLPPREAEREARAVALDTSALIDGRVVEIAAAGFLSGKLLVPRFVLLELQTIADSSDAERRKRGRRGLEMLEALRDLPDIALHVVPDDPASAGGEAVDARLVGFCRTRRAALVTTDANLGHVARLEGVRVLNPHALAQALRPHLSAGDHLAVRVVKPGREPGQGLAYLDDGTLIVVEGAAAQIGREVAVVITGQLQTHLGRMVFARLEP</sequence>
<evidence type="ECO:0000256" key="4">
    <source>
        <dbReference type="ARBA" id="ARBA00022842"/>
    </source>
</evidence>
<comment type="cofactor">
    <cofactor evidence="1">
        <name>Mg(2+)</name>
        <dbReference type="ChEBI" id="CHEBI:18420"/>
    </cofactor>
</comment>
<proteinExistence type="predicted"/>
<dbReference type="AlphaFoldDB" id="D7CS01"/>
<dbReference type="Proteomes" id="UP000000379">
    <property type="component" value="Chromosome"/>
</dbReference>
<dbReference type="GO" id="GO:0004518">
    <property type="term" value="F:nuclease activity"/>
    <property type="evidence" value="ECO:0007669"/>
    <property type="project" value="UniProtKB-KW"/>
</dbReference>
<evidence type="ECO:0000256" key="5">
    <source>
        <dbReference type="SAM" id="Phobius"/>
    </source>
</evidence>
<dbReference type="EMBL" id="CP002049">
    <property type="protein sequence ID" value="ADI15329.1"/>
    <property type="molecule type" value="Genomic_DNA"/>
</dbReference>
<dbReference type="InterPro" id="IPR052041">
    <property type="entry name" value="Nucleic_acid_metab_PIN/TRAM"/>
</dbReference>
<gene>
    <name evidence="7" type="ordered locus">Trad_2218</name>
</gene>
<evidence type="ECO:0000256" key="1">
    <source>
        <dbReference type="ARBA" id="ARBA00001946"/>
    </source>
</evidence>
<dbReference type="PANTHER" id="PTHR11603:SF147">
    <property type="entry name" value="MEMBRANE PROTEIN"/>
    <property type="match status" value="1"/>
</dbReference>
<dbReference type="HOGENOM" id="CLU_050839_0_0_0"/>
<keyword evidence="4" id="KW-0460">Magnesium</keyword>
<keyword evidence="5" id="KW-1133">Transmembrane helix</keyword>
<organism evidence="7 8">
    <name type="scientific">Truepera radiovictrix (strain DSM 17093 / CIP 108686 / LMG 22925 / RQ-24)</name>
    <dbReference type="NCBI Taxonomy" id="649638"/>
    <lineage>
        <taxon>Bacteria</taxon>
        <taxon>Thermotogati</taxon>
        <taxon>Deinococcota</taxon>
        <taxon>Deinococci</taxon>
        <taxon>Trueperales</taxon>
        <taxon>Trueperaceae</taxon>
        <taxon>Truepera</taxon>
    </lineage>
</organism>
<reference evidence="7 8" key="2">
    <citation type="journal article" date="2011" name="Stand. Genomic Sci.">
        <title>Complete genome sequence of Truepera radiovictrix type strain (RQ-24).</title>
        <authorList>
            <person name="Ivanova N."/>
            <person name="Rohde C."/>
            <person name="Munk C."/>
            <person name="Nolan M."/>
            <person name="Lucas S."/>
            <person name="Del Rio T.G."/>
            <person name="Tice H."/>
            <person name="Deshpande S."/>
            <person name="Cheng J.F."/>
            <person name="Tapia R."/>
            <person name="Han C."/>
            <person name="Goodwin L."/>
            <person name="Pitluck S."/>
            <person name="Liolios K."/>
            <person name="Mavromatis K."/>
            <person name="Mikhailova N."/>
            <person name="Pati A."/>
            <person name="Chen A."/>
            <person name="Palaniappan K."/>
            <person name="Land M."/>
            <person name="Hauser L."/>
            <person name="Chang Y.J."/>
            <person name="Jeffries C.D."/>
            <person name="Brambilla E."/>
            <person name="Rohde M."/>
            <person name="Goker M."/>
            <person name="Tindall B.J."/>
            <person name="Woyke T."/>
            <person name="Bristow J."/>
            <person name="Eisen J.A."/>
            <person name="Markowitz V."/>
            <person name="Hugenholtz P."/>
            <person name="Kyrpides N.C."/>
            <person name="Klenk H.P."/>
            <person name="Lapidus A."/>
        </authorList>
    </citation>
    <scope>NUCLEOTIDE SEQUENCE [LARGE SCALE GENOMIC DNA]</scope>
    <source>
        <strain evidence="8">DSM 17093 / CIP 108686 / LMG 22925 / RQ-24</strain>
    </source>
</reference>
<feature type="domain" description="TRAM" evidence="6">
    <location>
        <begin position="258"/>
        <end position="319"/>
    </location>
</feature>
<evidence type="ECO:0000259" key="6">
    <source>
        <dbReference type="PROSITE" id="PS50926"/>
    </source>
</evidence>
<dbReference type="PROSITE" id="PS50926">
    <property type="entry name" value="TRAM"/>
    <property type="match status" value="1"/>
</dbReference>
<dbReference type="RefSeq" id="WP_013178693.1">
    <property type="nucleotide sequence ID" value="NC_014221.1"/>
</dbReference>
<dbReference type="Pfam" id="PF01938">
    <property type="entry name" value="TRAM"/>
    <property type="match status" value="1"/>
</dbReference>
<keyword evidence="5" id="KW-0812">Transmembrane</keyword>
<accession>D7CS01</accession>
<dbReference type="STRING" id="649638.Trad_2218"/>
<evidence type="ECO:0000256" key="3">
    <source>
        <dbReference type="ARBA" id="ARBA00022801"/>
    </source>
</evidence>
<keyword evidence="3" id="KW-0378">Hydrolase</keyword>
<dbReference type="PANTHER" id="PTHR11603">
    <property type="entry name" value="AAA FAMILY ATPASE"/>
    <property type="match status" value="1"/>
</dbReference>
<keyword evidence="5" id="KW-0472">Membrane</keyword>
<dbReference type="InterPro" id="IPR029060">
    <property type="entry name" value="PIN-like_dom_sf"/>
</dbReference>
<dbReference type="Gene3D" id="3.40.50.1010">
    <property type="entry name" value="5'-nuclease"/>
    <property type="match status" value="1"/>
</dbReference>
<dbReference type="SUPFAM" id="SSF88723">
    <property type="entry name" value="PIN domain-like"/>
    <property type="match status" value="1"/>
</dbReference>
<feature type="transmembrane region" description="Helical" evidence="5">
    <location>
        <begin position="20"/>
        <end position="44"/>
    </location>
</feature>
<dbReference type="InterPro" id="IPR002716">
    <property type="entry name" value="PIN_dom"/>
</dbReference>
<dbReference type="Pfam" id="PF01850">
    <property type="entry name" value="PIN"/>
    <property type="match status" value="1"/>
</dbReference>
<evidence type="ECO:0000313" key="8">
    <source>
        <dbReference type="Proteomes" id="UP000000379"/>
    </source>
</evidence>
<dbReference type="KEGG" id="tra:Trad_2218"/>
<protein>
    <submittedName>
        <fullName evidence="7">PilT protein domain protein</fullName>
    </submittedName>
</protein>
<evidence type="ECO:0000313" key="7">
    <source>
        <dbReference type="EMBL" id="ADI15329.1"/>
    </source>
</evidence>
<dbReference type="GO" id="GO:0016787">
    <property type="term" value="F:hydrolase activity"/>
    <property type="evidence" value="ECO:0007669"/>
    <property type="project" value="UniProtKB-KW"/>
</dbReference>
<dbReference type="CDD" id="cd09877">
    <property type="entry name" value="PIN_YacL-like"/>
    <property type="match status" value="1"/>
</dbReference>
<dbReference type="InterPro" id="IPR002792">
    <property type="entry name" value="TRAM_dom"/>
</dbReference>
<feature type="transmembrane region" description="Helical" evidence="5">
    <location>
        <begin position="83"/>
        <end position="104"/>
    </location>
</feature>
<name>D7CS01_TRURR</name>
<feature type="transmembrane region" description="Helical" evidence="5">
    <location>
        <begin position="56"/>
        <end position="77"/>
    </location>
</feature>
<dbReference type="eggNOG" id="COG4956">
    <property type="taxonomic scope" value="Bacteria"/>
</dbReference>